<sequence>VGFIEYVVLPLWESWAELVGNHPTHNRSFLSLIKYIVSTRYKLNGFRKKKEMTENAWANLPLKTWHWKHWLDGEANGLLLEPSLWFWAPGLAPPAPRSCNKDDDDLVLVESVGLMWLLLVECVSSGDKWLSCDIKC</sequence>
<proteinExistence type="predicted"/>
<dbReference type="AlphaFoldDB" id="A0A915IKD8"/>
<reference evidence="2" key="1">
    <citation type="submission" date="2022-11" db="UniProtKB">
        <authorList>
            <consortium name="WormBaseParasite"/>
        </authorList>
    </citation>
    <scope>IDENTIFICATION</scope>
</reference>
<keyword evidence="1" id="KW-1185">Reference proteome</keyword>
<evidence type="ECO:0000313" key="1">
    <source>
        <dbReference type="Proteomes" id="UP000887565"/>
    </source>
</evidence>
<accession>A0A915IKD8</accession>
<dbReference type="Proteomes" id="UP000887565">
    <property type="component" value="Unplaced"/>
</dbReference>
<organism evidence="1 2">
    <name type="scientific">Romanomermis culicivorax</name>
    <name type="common">Nematode worm</name>
    <dbReference type="NCBI Taxonomy" id="13658"/>
    <lineage>
        <taxon>Eukaryota</taxon>
        <taxon>Metazoa</taxon>
        <taxon>Ecdysozoa</taxon>
        <taxon>Nematoda</taxon>
        <taxon>Enoplea</taxon>
        <taxon>Dorylaimia</taxon>
        <taxon>Mermithida</taxon>
        <taxon>Mermithoidea</taxon>
        <taxon>Mermithidae</taxon>
        <taxon>Romanomermis</taxon>
    </lineage>
</organism>
<dbReference type="WBParaSite" id="nRc.2.0.1.t14642-RA">
    <property type="protein sequence ID" value="nRc.2.0.1.t14642-RA"/>
    <property type="gene ID" value="nRc.2.0.1.g14642"/>
</dbReference>
<protein>
    <submittedName>
        <fullName evidence="2">Uncharacterized protein</fullName>
    </submittedName>
</protein>
<evidence type="ECO:0000313" key="2">
    <source>
        <dbReference type="WBParaSite" id="nRc.2.0.1.t14642-RA"/>
    </source>
</evidence>
<name>A0A915IKD8_ROMCU</name>